<name>A0A3N4KAT4_9PEZI</name>
<protein>
    <submittedName>
        <fullName evidence="1">Uncharacterized protein</fullName>
    </submittedName>
</protein>
<reference evidence="1 2" key="1">
    <citation type="journal article" date="2018" name="Nat. Ecol. Evol.">
        <title>Pezizomycetes genomes reveal the molecular basis of ectomycorrhizal truffle lifestyle.</title>
        <authorList>
            <person name="Murat C."/>
            <person name="Payen T."/>
            <person name="Noel B."/>
            <person name="Kuo A."/>
            <person name="Morin E."/>
            <person name="Chen J."/>
            <person name="Kohler A."/>
            <person name="Krizsan K."/>
            <person name="Balestrini R."/>
            <person name="Da Silva C."/>
            <person name="Montanini B."/>
            <person name="Hainaut M."/>
            <person name="Levati E."/>
            <person name="Barry K.W."/>
            <person name="Belfiori B."/>
            <person name="Cichocki N."/>
            <person name="Clum A."/>
            <person name="Dockter R.B."/>
            <person name="Fauchery L."/>
            <person name="Guy J."/>
            <person name="Iotti M."/>
            <person name="Le Tacon F."/>
            <person name="Lindquist E.A."/>
            <person name="Lipzen A."/>
            <person name="Malagnac F."/>
            <person name="Mello A."/>
            <person name="Molinier V."/>
            <person name="Miyauchi S."/>
            <person name="Poulain J."/>
            <person name="Riccioni C."/>
            <person name="Rubini A."/>
            <person name="Sitrit Y."/>
            <person name="Splivallo R."/>
            <person name="Traeger S."/>
            <person name="Wang M."/>
            <person name="Zifcakova L."/>
            <person name="Wipf D."/>
            <person name="Zambonelli A."/>
            <person name="Paolocci F."/>
            <person name="Nowrousian M."/>
            <person name="Ottonello S."/>
            <person name="Baldrian P."/>
            <person name="Spatafora J.W."/>
            <person name="Henrissat B."/>
            <person name="Nagy L.G."/>
            <person name="Aury J.M."/>
            <person name="Wincker P."/>
            <person name="Grigoriev I.V."/>
            <person name="Bonfante P."/>
            <person name="Martin F.M."/>
        </authorList>
    </citation>
    <scope>NUCLEOTIDE SEQUENCE [LARGE SCALE GENOMIC DNA]</scope>
    <source>
        <strain evidence="1 2">CCBAS932</strain>
    </source>
</reference>
<feature type="non-terminal residue" evidence="1">
    <location>
        <position position="85"/>
    </location>
</feature>
<dbReference type="InParanoid" id="A0A3N4KAT4"/>
<dbReference type="OrthoDB" id="5428103at2759"/>
<evidence type="ECO:0000313" key="2">
    <source>
        <dbReference type="Proteomes" id="UP000277580"/>
    </source>
</evidence>
<dbReference type="EMBL" id="ML119340">
    <property type="protein sequence ID" value="RPB06452.1"/>
    <property type="molecule type" value="Genomic_DNA"/>
</dbReference>
<proteinExistence type="predicted"/>
<dbReference type="STRING" id="1392247.A0A3N4KAT4"/>
<feature type="non-terminal residue" evidence="1">
    <location>
        <position position="1"/>
    </location>
</feature>
<dbReference type="AlphaFoldDB" id="A0A3N4KAT4"/>
<dbReference type="Proteomes" id="UP000277580">
    <property type="component" value="Unassembled WGS sequence"/>
</dbReference>
<keyword evidence="2" id="KW-1185">Reference proteome</keyword>
<gene>
    <name evidence="1" type="ORF">P167DRAFT_477972</name>
</gene>
<organism evidence="1 2">
    <name type="scientific">Morchella conica CCBAS932</name>
    <dbReference type="NCBI Taxonomy" id="1392247"/>
    <lineage>
        <taxon>Eukaryota</taxon>
        <taxon>Fungi</taxon>
        <taxon>Dikarya</taxon>
        <taxon>Ascomycota</taxon>
        <taxon>Pezizomycotina</taxon>
        <taxon>Pezizomycetes</taxon>
        <taxon>Pezizales</taxon>
        <taxon>Morchellaceae</taxon>
        <taxon>Morchella</taxon>
    </lineage>
</organism>
<accession>A0A3N4KAT4</accession>
<evidence type="ECO:0000313" key="1">
    <source>
        <dbReference type="EMBL" id="RPB06452.1"/>
    </source>
</evidence>
<sequence>ISMSDISEMEKDMICVVTDFERLYYQYKLSKISSCTTQVHGLLHLSMAMRVCGPNPIYHQYTMERTVGTIKAICHSRSSPNRNLS</sequence>